<dbReference type="RefSeq" id="WP_107747407.1">
    <property type="nucleotide sequence ID" value="NZ_CP015453.1"/>
</dbReference>
<dbReference type="KEGG" id="dpc:A6048_09465"/>
<accession>A0AAD0NMS8</accession>
<keyword evidence="2" id="KW-1185">Reference proteome</keyword>
<dbReference type="Proteomes" id="UP000244903">
    <property type="component" value="Chromosome"/>
</dbReference>
<dbReference type="InterPro" id="IPR003772">
    <property type="entry name" value="YceD"/>
</dbReference>
<evidence type="ECO:0000313" key="2">
    <source>
        <dbReference type="Proteomes" id="UP000244903"/>
    </source>
</evidence>
<dbReference type="EMBL" id="CP015453">
    <property type="protein sequence ID" value="AWH95695.1"/>
    <property type="molecule type" value="Genomic_DNA"/>
</dbReference>
<reference evidence="1 2" key="1">
    <citation type="submission" date="2016-04" db="EMBL/GenBank/DDBJ databases">
        <title>Complete genome sequence of the haloalkaliphilic hydrocarbon-degrading bacterium Dietzia psychralcaliphila ILA-1T, isolated from a drain of a fish product-processing plant.</title>
        <authorList>
            <person name="Zhao J."/>
            <person name="Hu B."/>
            <person name="Geng S."/>
            <person name="Nie Y."/>
            <person name="Tang Y."/>
        </authorList>
    </citation>
    <scope>NUCLEOTIDE SEQUENCE [LARGE SCALE GENOMIC DNA]</scope>
    <source>
        <strain evidence="1 2">ILA-1</strain>
    </source>
</reference>
<protein>
    <recommendedName>
        <fullName evidence="3">Metal-binding protein</fullName>
    </recommendedName>
</protein>
<dbReference type="Pfam" id="PF02620">
    <property type="entry name" value="YceD"/>
    <property type="match status" value="1"/>
</dbReference>
<proteinExistence type="predicted"/>
<evidence type="ECO:0000313" key="1">
    <source>
        <dbReference type="EMBL" id="AWH95695.1"/>
    </source>
</evidence>
<name>A0AAD0NMS8_9ACTN</name>
<sequence>MSTTSRKRRQGRPAADSLVLDTRSIVRSPGAMTQVQRAAVLPSDIGVELMRIPEGSQVDLDLDLTFVDEGVLVTGTVSGRAAVECARCLGEFTADVAVTLTEMYAVEGTAAADGAEQDEVRLLDGDLLDLEPALVDAFGLEFPMSPICTDYGHSDCVNPDTPAPDGVSGSTEGRIDPRWAGLAEKFGATATDEGAE</sequence>
<gene>
    <name evidence="1" type="ORF">A6048_09465</name>
</gene>
<organism evidence="1 2">
    <name type="scientific">Dietzia psychralcaliphila</name>
    <dbReference type="NCBI Taxonomy" id="139021"/>
    <lineage>
        <taxon>Bacteria</taxon>
        <taxon>Bacillati</taxon>
        <taxon>Actinomycetota</taxon>
        <taxon>Actinomycetes</taxon>
        <taxon>Mycobacteriales</taxon>
        <taxon>Dietziaceae</taxon>
        <taxon>Dietzia</taxon>
    </lineage>
</organism>
<dbReference type="AlphaFoldDB" id="A0AAD0NMS8"/>
<evidence type="ECO:0008006" key="3">
    <source>
        <dbReference type="Google" id="ProtNLM"/>
    </source>
</evidence>